<name>A0A098Y3U5_9ACTN</name>
<evidence type="ECO:0000313" key="2">
    <source>
        <dbReference type="EMBL" id="KGH45553.1"/>
    </source>
</evidence>
<evidence type="ECO:0000259" key="1">
    <source>
        <dbReference type="Pfam" id="PF13649"/>
    </source>
</evidence>
<dbReference type="Proteomes" id="UP000029713">
    <property type="component" value="Unassembled WGS sequence"/>
</dbReference>
<dbReference type="InterPro" id="IPR029063">
    <property type="entry name" value="SAM-dependent_MTases_sf"/>
</dbReference>
<dbReference type="OrthoDB" id="9786503at2"/>
<accession>A0A098Y3U5</accession>
<dbReference type="InterPro" id="IPR041698">
    <property type="entry name" value="Methyltransf_25"/>
</dbReference>
<organism evidence="2 3">
    <name type="scientific">Modestobacter caceresii</name>
    <dbReference type="NCBI Taxonomy" id="1522368"/>
    <lineage>
        <taxon>Bacteria</taxon>
        <taxon>Bacillati</taxon>
        <taxon>Actinomycetota</taxon>
        <taxon>Actinomycetes</taxon>
        <taxon>Geodermatophilales</taxon>
        <taxon>Geodermatophilaceae</taxon>
        <taxon>Modestobacter</taxon>
    </lineage>
</organism>
<protein>
    <recommendedName>
        <fullName evidence="1">Methyltransferase domain-containing protein</fullName>
    </recommendedName>
</protein>
<dbReference type="STRING" id="1522368.IN07_15645"/>
<proteinExistence type="predicted"/>
<reference evidence="2 3" key="1">
    <citation type="submission" date="2014-07" db="EMBL/GenBank/DDBJ databases">
        <title>Biosystematic studies on Modestobacter strains isolated from extreme hyper-arid desert soil and from historic building.</title>
        <authorList>
            <person name="Bukarasam K."/>
            <person name="Bull A."/>
            <person name="Girard G."/>
            <person name="van Wezel G."/>
            <person name="Goodfellow M."/>
        </authorList>
    </citation>
    <scope>NUCLEOTIDE SEQUENCE [LARGE SCALE GENOMIC DNA]</scope>
    <source>
        <strain evidence="2 3">KNN45-2b</strain>
    </source>
</reference>
<dbReference type="EMBL" id="JPMX01000075">
    <property type="protein sequence ID" value="KGH45553.1"/>
    <property type="molecule type" value="Genomic_DNA"/>
</dbReference>
<comment type="caution">
    <text evidence="2">The sequence shown here is derived from an EMBL/GenBank/DDBJ whole genome shotgun (WGS) entry which is preliminary data.</text>
</comment>
<evidence type="ECO:0000313" key="3">
    <source>
        <dbReference type="Proteomes" id="UP000029713"/>
    </source>
</evidence>
<sequence length="201" mass="21643">MSTGYALAYRLGITPWERAGRGAAAQFTALVHREEAERTPPYGPALDLGCGTGGHSLQLAQRGWRVTGIDAVGAAVRQARARAAEDGLDVRFLEGDVTDLHLDEVGEVAFFLDVGCFHGLTDGQRAVMGERVTAVAARDATLLLLAFRPGRRPLLPRGAGRGDVETAFPGWTLVDDELADVTGMPGPLKRTAPHWYRLRRA</sequence>
<feature type="domain" description="Methyltransferase" evidence="1">
    <location>
        <begin position="46"/>
        <end position="128"/>
    </location>
</feature>
<keyword evidence="3" id="KW-1185">Reference proteome</keyword>
<dbReference type="AlphaFoldDB" id="A0A098Y3U5"/>
<gene>
    <name evidence="2" type="ORF">IN07_15645</name>
</gene>
<dbReference type="SUPFAM" id="SSF53335">
    <property type="entry name" value="S-adenosyl-L-methionine-dependent methyltransferases"/>
    <property type="match status" value="1"/>
</dbReference>
<dbReference type="RefSeq" id="WP_036336999.1">
    <property type="nucleotide sequence ID" value="NZ_JPMX01000075.1"/>
</dbReference>
<dbReference type="CDD" id="cd02440">
    <property type="entry name" value="AdoMet_MTases"/>
    <property type="match status" value="1"/>
</dbReference>
<dbReference type="Pfam" id="PF13649">
    <property type="entry name" value="Methyltransf_25"/>
    <property type="match status" value="1"/>
</dbReference>
<dbReference type="Gene3D" id="3.40.50.150">
    <property type="entry name" value="Vaccinia Virus protein VP39"/>
    <property type="match status" value="1"/>
</dbReference>